<feature type="non-terminal residue" evidence="1">
    <location>
        <position position="1"/>
    </location>
</feature>
<evidence type="ECO:0000313" key="2">
    <source>
        <dbReference type="Proteomes" id="UP000008237"/>
    </source>
</evidence>
<dbReference type="EMBL" id="GL445994">
    <property type="protein sequence ID" value="EFN88666.1"/>
    <property type="molecule type" value="Genomic_DNA"/>
</dbReference>
<dbReference type="AlphaFoldDB" id="E2B6L3"/>
<organism evidence="2">
    <name type="scientific">Harpegnathos saltator</name>
    <name type="common">Jerdon's jumping ant</name>
    <dbReference type="NCBI Taxonomy" id="610380"/>
    <lineage>
        <taxon>Eukaryota</taxon>
        <taxon>Metazoa</taxon>
        <taxon>Ecdysozoa</taxon>
        <taxon>Arthropoda</taxon>
        <taxon>Hexapoda</taxon>
        <taxon>Insecta</taxon>
        <taxon>Pterygota</taxon>
        <taxon>Neoptera</taxon>
        <taxon>Endopterygota</taxon>
        <taxon>Hymenoptera</taxon>
        <taxon>Apocrita</taxon>
        <taxon>Aculeata</taxon>
        <taxon>Formicoidea</taxon>
        <taxon>Formicidae</taxon>
        <taxon>Ponerinae</taxon>
        <taxon>Ponerini</taxon>
        <taxon>Harpegnathos</taxon>
    </lineage>
</organism>
<evidence type="ECO:0008006" key="3">
    <source>
        <dbReference type="Google" id="ProtNLM"/>
    </source>
</evidence>
<dbReference type="Proteomes" id="UP000008237">
    <property type="component" value="Unassembled WGS sequence"/>
</dbReference>
<sequence>RVTDLCAMLNSFESLPEFLCLTETWLSDSDILNIPNYNLITHNRNSMGGGSAIACRNDIKFTSFKTDVMERLFLKYNINCCSIRFSTNNSYIILVSIYNPPNN</sequence>
<feature type="non-terminal residue" evidence="1">
    <location>
        <position position="103"/>
    </location>
</feature>
<proteinExistence type="predicted"/>
<dbReference type="SUPFAM" id="SSF56219">
    <property type="entry name" value="DNase I-like"/>
    <property type="match status" value="1"/>
</dbReference>
<dbReference type="InParanoid" id="E2B6L3"/>
<keyword evidence="2" id="KW-1185">Reference proteome</keyword>
<gene>
    <name evidence="1" type="ORF">EAI_15638</name>
</gene>
<evidence type="ECO:0000313" key="1">
    <source>
        <dbReference type="EMBL" id="EFN88666.1"/>
    </source>
</evidence>
<dbReference type="InterPro" id="IPR036691">
    <property type="entry name" value="Endo/exonu/phosph_ase_sf"/>
</dbReference>
<name>E2B6L3_HARSA</name>
<protein>
    <recommendedName>
        <fullName evidence="3">RNA-directed DNA polymerase from mobile element jockey</fullName>
    </recommendedName>
</protein>
<accession>E2B6L3</accession>
<reference evidence="1 2" key="1">
    <citation type="journal article" date="2010" name="Science">
        <title>Genomic comparison of the ants Camponotus floridanus and Harpegnathos saltator.</title>
        <authorList>
            <person name="Bonasio R."/>
            <person name="Zhang G."/>
            <person name="Ye C."/>
            <person name="Mutti N.S."/>
            <person name="Fang X."/>
            <person name="Qin N."/>
            <person name="Donahue G."/>
            <person name="Yang P."/>
            <person name="Li Q."/>
            <person name="Li C."/>
            <person name="Zhang P."/>
            <person name="Huang Z."/>
            <person name="Berger S.L."/>
            <person name="Reinberg D."/>
            <person name="Wang J."/>
            <person name="Liebig J."/>
        </authorList>
    </citation>
    <scope>NUCLEOTIDE SEQUENCE [LARGE SCALE GENOMIC DNA]</scope>
    <source>
        <strain evidence="1 2">R22 G/1</strain>
    </source>
</reference>
<dbReference type="Gene3D" id="3.60.10.10">
    <property type="entry name" value="Endonuclease/exonuclease/phosphatase"/>
    <property type="match status" value="1"/>
</dbReference>